<dbReference type="PANTHER" id="PTHR33406:SF13">
    <property type="entry name" value="MEMBRANE PROTEIN YDFJ"/>
    <property type="match status" value="1"/>
</dbReference>
<keyword evidence="2" id="KW-1003">Cell membrane</keyword>
<feature type="transmembrane region" description="Helical" evidence="6">
    <location>
        <begin position="163"/>
        <end position="181"/>
    </location>
</feature>
<dbReference type="InterPro" id="IPR050545">
    <property type="entry name" value="Mycobact_MmpL"/>
</dbReference>
<evidence type="ECO:0000256" key="1">
    <source>
        <dbReference type="ARBA" id="ARBA00004651"/>
    </source>
</evidence>
<dbReference type="Proteomes" id="UP000663525">
    <property type="component" value="Chromosome"/>
</dbReference>
<evidence type="ECO:0000259" key="7">
    <source>
        <dbReference type="PROSITE" id="PS50156"/>
    </source>
</evidence>
<dbReference type="PANTHER" id="PTHR33406">
    <property type="entry name" value="MEMBRANE PROTEIN MJ1562-RELATED"/>
    <property type="match status" value="1"/>
</dbReference>
<dbReference type="InterPro" id="IPR000731">
    <property type="entry name" value="SSD"/>
</dbReference>
<protein>
    <submittedName>
        <fullName evidence="8">ATPase involved in DNA repair, SbcC</fullName>
    </submittedName>
</protein>
<name>A0A897MYW4_9EURY</name>
<keyword evidence="3 6" id="KW-0812">Transmembrane</keyword>
<feature type="transmembrane region" description="Helical" evidence="6">
    <location>
        <begin position="134"/>
        <end position="156"/>
    </location>
</feature>
<evidence type="ECO:0000256" key="6">
    <source>
        <dbReference type="SAM" id="Phobius"/>
    </source>
</evidence>
<feature type="transmembrane region" description="Helical" evidence="6">
    <location>
        <begin position="107"/>
        <end position="128"/>
    </location>
</feature>
<feature type="transmembrane region" description="Helical" evidence="6">
    <location>
        <begin position="237"/>
        <end position="263"/>
    </location>
</feature>
<gene>
    <name evidence="8" type="primary">sbcC2</name>
    <name evidence="8" type="ORF">HSR121_1499</name>
</gene>
<dbReference type="RefSeq" id="WP_229115644.1">
    <property type="nucleotide sequence ID" value="NZ_CP064787.1"/>
</dbReference>
<evidence type="ECO:0000256" key="2">
    <source>
        <dbReference type="ARBA" id="ARBA00022475"/>
    </source>
</evidence>
<evidence type="ECO:0000256" key="4">
    <source>
        <dbReference type="ARBA" id="ARBA00022989"/>
    </source>
</evidence>
<sequence>MTGVRRSEERITGIGRHACTDVAALYDELFAVAPGLAGNVLERSETGEYVSALIVADPVGTASDDAVSGALRSLAADLETGDGAITATPTGDAVIISMTIGSLVDNVIVTLLITLVAVNVLLVVGYWITVGSATLGAVTLLPVAFGVSWFFGTLWLLGEELTLLTSIIASLTVGLGVDYSIHLGERYRQELARQPGVWPALYATVRGTGGAMFGGFITSVAAFATLGLSTMPQLQQFGVLVALTLVCAFLSTLVVLPSLLVVWTRYFGPADADFETPATAGLESTPAADD</sequence>
<dbReference type="GeneID" id="68855099"/>
<evidence type="ECO:0000313" key="9">
    <source>
        <dbReference type="Proteomes" id="UP000663525"/>
    </source>
</evidence>
<comment type="subcellular location">
    <subcellularLocation>
        <location evidence="1">Cell membrane</location>
        <topology evidence="1">Multi-pass membrane protein</topology>
    </subcellularLocation>
</comment>
<proteinExistence type="predicted"/>
<evidence type="ECO:0000256" key="5">
    <source>
        <dbReference type="ARBA" id="ARBA00023136"/>
    </source>
</evidence>
<organism evidence="8 9">
    <name type="scientific">Halapricum desulfuricans</name>
    <dbReference type="NCBI Taxonomy" id="2841257"/>
    <lineage>
        <taxon>Archaea</taxon>
        <taxon>Methanobacteriati</taxon>
        <taxon>Methanobacteriota</taxon>
        <taxon>Stenosarchaea group</taxon>
        <taxon>Halobacteria</taxon>
        <taxon>Halobacteriales</taxon>
        <taxon>Haloarculaceae</taxon>
        <taxon>Halapricum</taxon>
    </lineage>
</organism>
<dbReference type="InterPro" id="IPR004869">
    <property type="entry name" value="MMPL_dom"/>
</dbReference>
<dbReference type="EMBL" id="CP064787">
    <property type="protein sequence ID" value="QSG05842.1"/>
    <property type="molecule type" value="Genomic_DNA"/>
</dbReference>
<feature type="domain" description="SSD" evidence="7">
    <location>
        <begin position="102"/>
        <end position="262"/>
    </location>
</feature>
<dbReference type="PROSITE" id="PS50156">
    <property type="entry name" value="SSD"/>
    <property type="match status" value="1"/>
</dbReference>
<dbReference type="AlphaFoldDB" id="A0A897MYW4"/>
<reference evidence="8" key="1">
    <citation type="submission" date="2020-11" db="EMBL/GenBank/DDBJ databases">
        <title>Carbohydrate-dependent, anaerobic sulfur respiration: A novel catabolism in halophilic archaea.</title>
        <authorList>
            <person name="Sorokin D.Y."/>
            <person name="Messina E."/>
            <person name="Smedile F."/>
            <person name="La Cono V."/>
            <person name="Hallsworth J.E."/>
            <person name="Yakimov M.M."/>
        </authorList>
    </citation>
    <scope>NUCLEOTIDE SEQUENCE</scope>
    <source>
        <strain evidence="8">HSR12-1</strain>
    </source>
</reference>
<dbReference type="Gene3D" id="1.20.1640.10">
    <property type="entry name" value="Multidrug efflux transporter AcrB transmembrane domain"/>
    <property type="match status" value="1"/>
</dbReference>
<evidence type="ECO:0000313" key="8">
    <source>
        <dbReference type="EMBL" id="QSG05842.1"/>
    </source>
</evidence>
<keyword evidence="5 6" id="KW-0472">Membrane</keyword>
<evidence type="ECO:0000256" key="3">
    <source>
        <dbReference type="ARBA" id="ARBA00022692"/>
    </source>
</evidence>
<dbReference type="Pfam" id="PF03176">
    <property type="entry name" value="MMPL"/>
    <property type="match status" value="1"/>
</dbReference>
<accession>A0A897MYW4</accession>
<dbReference type="GO" id="GO:0005886">
    <property type="term" value="C:plasma membrane"/>
    <property type="evidence" value="ECO:0007669"/>
    <property type="project" value="UniProtKB-SubCell"/>
</dbReference>
<feature type="transmembrane region" description="Helical" evidence="6">
    <location>
        <begin position="201"/>
        <end position="225"/>
    </location>
</feature>
<dbReference type="SUPFAM" id="SSF82866">
    <property type="entry name" value="Multidrug efflux transporter AcrB transmembrane domain"/>
    <property type="match status" value="1"/>
</dbReference>
<keyword evidence="4 6" id="KW-1133">Transmembrane helix</keyword>